<gene>
    <name evidence="1" type="ORF">BRAA04T18240Z</name>
</gene>
<dbReference type="AlphaFoldDB" id="A0A3P6C8S3"/>
<proteinExistence type="predicted"/>
<protein>
    <submittedName>
        <fullName evidence="1">Uncharacterized protein</fullName>
    </submittedName>
</protein>
<evidence type="ECO:0000313" key="1">
    <source>
        <dbReference type="EMBL" id="VDD14997.1"/>
    </source>
</evidence>
<organism evidence="1">
    <name type="scientific">Brassica campestris</name>
    <name type="common">Field mustard</name>
    <dbReference type="NCBI Taxonomy" id="3711"/>
    <lineage>
        <taxon>Eukaryota</taxon>
        <taxon>Viridiplantae</taxon>
        <taxon>Streptophyta</taxon>
        <taxon>Embryophyta</taxon>
        <taxon>Tracheophyta</taxon>
        <taxon>Spermatophyta</taxon>
        <taxon>Magnoliopsida</taxon>
        <taxon>eudicotyledons</taxon>
        <taxon>Gunneridae</taxon>
        <taxon>Pentapetalae</taxon>
        <taxon>rosids</taxon>
        <taxon>malvids</taxon>
        <taxon>Brassicales</taxon>
        <taxon>Brassicaceae</taxon>
        <taxon>Brassiceae</taxon>
        <taxon>Brassica</taxon>
    </lineage>
</organism>
<dbReference type="EMBL" id="LR031576">
    <property type="protein sequence ID" value="VDD14997.1"/>
    <property type="molecule type" value="Genomic_DNA"/>
</dbReference>
<accession>A0A3P6C8S3</accession>
<sequence length="61" mass="6508">MGTSTLSTSSTLLATLTSPLRSLLRSVSLMVPLLSSTVSRVSVFRLRLCCVRLLVRGLGPC</sequence>
<name>A0A3P6C8S3_BRACM</name>
<reference evidence="1" key="1">
    <citation type="submission" date="2018-11" db="EMBL/GenBank/DDBJ databases">
        <authorList>
            <consortium name="Genoscope - CEA"/>
            <person name="William W."/>
        </authorList>
    </citation>
    <scope>NUCLEOTIDE SEQUENCE</scope>
</reference>